<dbReference type="EMBL" id="JABCLD010001332">
    <property type="protein sequence ID" value="NMU26650.1"/>
    <property type="molecule type" value="Genomic_DNA"/>
</dbReference>
<evidence type="ECO:0000313" key="1">
    <source>
        <dbReference type="EMBL" id="NMU26650.1"/>
    </source>
</evidence>
<comment type="caution">
    <text evidence="1">The sequence shown here is derived from an EMBL/GenBank/DDBJ whole genome shotgun (WGS) entry which is preliminary data.</text>
</comment>
<organism evidence="1 2">
    <name type="scientific">Vibrio parahaemolyticus</name>
    <dbReference type="NCBI Taxonomy" id="670"/>
    <lineage>
        <taxon>Bacteria</taxon>
        <taxon>Pseudomonadati</taxon>
        <taxon>Pseudomonadota</taxon>
        <taxon>Gammaproteobacteria</taxon>
        <taxon>Vibrionales</taxon>
        <taxon>Vibrionaceae</taxon>
        <taxon>Vibrio</taxon>
    </lineage>
</organism>
<dbReference type="AlphaFoldDB" id="A0A7Y0S5D3"/>
<reference evidence="1 2" key="1">
    <citation type="submission" date="2020-04" db="EMBL/GenBank/DDBJ databases">
        <title>Whole-genome sequencing of Vibrio spp. from China reveals different genetic environments of blaCTX-M-14 among diverse lineages.</title>
        <authorList>
            <person name="Zheng Z."/>
            <person name="Ye L."/>
            <person name="Chen S."/>
        </authorList>
    </citation>
    <scope>NUCLEOTIDE SEQUENCE [LARGE SCALE GENOMIC DNA]</scope>
    <source>
        <strain evidence="1 2">Vb0574</strain>
    </source>
</reference>
<dbReference type="Proteomes" id="UP000555836">
    <property type="component" value="Unassembled WGS sequence"/>
</dbReference>
<evidence type="ECO:0000313" key="2">
    <source>
        <dbReference type="Proteomes" id="UP000555836"/>
    </source>
</evidence>
<proteinExistence type="predicted"/>
<accession>A0A7Y0S5D3</accession>
<sequence>MIYQLKDIHLLVETGKIKSAQASHEPLLGGWTLTFTGTKKDEVFPLYAQRGEALRAFKGLDALQNVVKKLGLAEFTVKCF</sequence>
<name>A0A7Y0S5D3_VIBPH</name>
<protein>
    <submittedName>
        <fullName evidence="1">Uncharacterized protein</fullName>
    </submittedName>
</protein>
<gene>
    <name evidence="1" type="ORF">HKB21_13580</name>
</gene>